<dbReference type="Proteomes" id="UP000292886">
    <property type="component" value="Chromosome"/>
</dbReference>
<dbReference type="OrthoDB" id="3268460at2"/>
<feature type="transmembrane region" description="Helical" evidence="7">
    <location>
        <begin position="370"/>
        <end position="390"/>
    </location>
</feature>
<dbReference type="InterPro" id="IPR036259">
    <property type="entry name" value="MFS_trans_sf"/>
</dbReference>
<feature type="transmembrane region" description="Helical" evidence="7">
    <location>
        <begin position="164"/>
        <end position="184"/>
    </location>
</feature>
<feature type="transmembrane region" description="Helical" evidence="7">
    <location>
        <begin position="205"/>
        <end position="224"/>
    </location>
</feature>
<dbReference type="CDD" id="cd17329">
    <property type="entry name" value="MFS_MdtH_MDR_like"/>
    <property type="match status" value="1"/>
</dbReference>
<dbReference type="RefSeq" id="WP_133362248.1">
    <property type="nucleotide sequence ID" value="NZ_CP037940.1"/>
</dbReference>
<evidence type="ECO:0000313" key="10">
    <source>
        <dbReference type="Proteomes" id="UP000292886"/>
    </source>
</evidence>
<dbReference type="SUPFAM" id="SSF103473">
    <property type="entry name" value="MFS general substrate transporter"/>
    <property type="match status" value="1"/>
</dbReference>
<dbReference type="PANTHER" id="PTHR23517:SF10">
    <property type="entry name" value="MAJOR FACILITATOR SUPERFAMILY (MFS) PROFILE DOMAIN-CONTAINING PROTEIN"/>
    <property type="match status" value="1"/>
</dbReference>
<dbReference type="GO" id="GO:0005886">
    <property type="term" value="C:plasma membrane"/>
    <property type="evidence" value="ECO:0007669"/>
    <property type="project" value="UniProtKB-SubCell"/>
</dbReference>
<organism evidence="9 10">
    <name type="scientific">Periweissella cryptocerci</name>
    <dbReference type="NCBI Taxonomy" id="2506420"/>
    <lineage>
        <taxon>Bacteria</taxon>
        <taxon>Bacillati</taxon>
        <taxon>Bacillota</taxon>
        <taxon>Bacilli</taxon>
        <taxon>Lactobacillales</taxon>
        <taxon>Lactobacillaceae</taxon>
        <taxon>Periweissella</taxon>
    </lineage>
</organism>
<evidence type="ECO:0000313" key="9">
    <source>
        <dbReference type="EMBL" id="QBO35168.1"/>
    </source>
</evidence>
<feature type="transmembrane region" description="Helical" evidence="7">
    <location>
        <begin position="135"/>
        <end position="158"/>
    </location>
</feature>
<dbReference type="EMBL" id="CP037940">
    <property type="protein sequence ID" value="QBO35168.1"/>
    <property type="molecule type" value="Genomic_DNA"/>
</dbReference>
<feature type="transmembrane region" description="Helical" evidence="7">
    <location>
        <begin position="45"/>
        <end position="66"/>
    </location>
</feature>
<dbReference type="InterPro" id="IPR050171">
    <property type="entry name" value="MFS_Transporters"/>
</dbReference>
<gene>
    <name evidence="9" type="ORF">EQG49_01210</name>
</gene>
<feature type="transmembrane region" description="Helical" evidence="7">
    <location>
        <begin position="275"/>
        <end position="293"/>
    </location>
</feature>
<keyword evidence="4 7" id="KW-0812">Transmembrane</keyword>
<dbReference type="Gene3D" id="1.20.1250.20">
    <property type="entry name" value="MFS general substrate transporter like domains"/>
    <property type="match status" value="2"/>
</dbReference>
<evidence type="ECO:0000256" key="1">
    <source>
        <dbReference type="ARBA" id="ARBA00004651"/>
    </source>
</evidence>
<accession>A0A4P6YRA8</accession>
<dbReference type="PROSITE" id="PS50850">
    <property type="entry name" value="MFS"/>
    <property type="match status" value="1"/>
</dbReference>
<evidence type="ECO:0000256" key="4">
    <source>
        <dbReference type="ARBA" id="ARBA00022692"/>
    </source>
</evidence>
<keyword evidence="10" id="KW-1185">Reference proteome</keyword>
<evidence type="ECO:0000256" key="6">
    <source>
        <dbReference type="ARBA" id="ARBA00023136"/>
    </source>
</evidence>
<dbReference type="KEGG" id="wei:EQG49_01210"/>
<dbReference type="PANTHER" id="PTHR23517">
    <property type="entry name" value="RESISTANCE PROTEIN MDTM, PUTATIVE-RELATED-RELATED"/>
    <property type="match status" value="1"/>
</dbReference>
<keyword evidence="5 7" id="KW-1133">Transmembrane helix</keyword>
<evidence type="ECO:0000256" key="3">
    <source>
        <dbReference type="ARBA" id="ARBA00022475"/>
    </source>
</evidence>
<dbReference type="InterPro" id="IPR011701">
    <property type="entry name" value="MFS"/>
</dbReference>
<feature type="transmembrane region" description="Helical" evidence="7">
    <location>
        <begin position="102"/>
        <end position="123"/>
    </location>
</feature>
<dbReference type="InterPro" id="IPR020846">
    <property type="entry name" value="MFS_dom"/>
</dbReference>
<keyword evidence="2" id="KW-0813">Transport</keyword>
<keyword evidence="3" id="KW-1003">Cell membrane</keyword>
<feature type="transmembrane region" description="Helical" evidence="7">
    <location>
        <begin position="345"/>
        <end position="364"/>
    </location>
</feature>
<evidence type="ECO:0000256" key="7">
    <source>
        <dbReference type="SAM" id="Phobius"/>
    </source>
</evidence>
<evidence type="ECO:0000259" key="8">
    <source>
        <dbReference type="PROSITE" id="PS50850"/>
    </source>
</evidence>
<feature type="transmembrane region" description="Helical" evidence="7">
    <location>
        <begin position="78"/>
        <end position="96"/>
    </location>
</feature>
<protein>
    <submittedName>
        <fullName evidence="9">MFS transporter</fullName>
    </submittedName>
</protein>
<evidence type="ECO:0000256" key="2">
    <source>
        <dbReference type="ARBA" id="ARBA00022448"/>
    </source>
</evidence>
<feature type="transmembrane region" description="Helical" evidence="7">
    <location>
        <begin position="299"/>
        <end position="324"/>
    </location>
</feature>
<reference evidence="10" key="1">
    <citation type="submission" date="2019-03" db="EMBL/GenBank/DDBJ databases">
        <title>Weissella sp. 26KH-42 Genome sequencing.</title>
        <authorList>
            <person name="Heo J."/>
            <person name="Kim S.-J."/>
            <person name="Kim J.-S."/>
            <person name="Hong S.-B."/>
            <person name="Kwon S.-W."/>
        </authorList>
    </citation>
    <scope>NUCLEOTIDE SEQUENCE [LARGE SCALE GENOMIC DNA]</scope>
    <source>
        <strain evidence="10">26KH-42</strain>
    </source>
</reference>
<sequence length="396" mass="44234">MQQTLTKNETPLRWLLIAGFVNSFALSFVWPLTTIYLHDDLHKSLIMIGNILLVNSFAAVFGNLLGGRLFDKFSPYHLFIASIIGMMLTQLTLVFFHGWPAYPILLIAQGFFSGLISTMINSYGTNVKQRDGRYVFNMLYFTSNFGMVFGTLVVGYLFKINVALLFLLAFVVYVGLLFLATKQFNIKIERTTTVRNKKDVKVPRVNAIIIYTFLASLVVIWIMYAQWLGNLSVYMTSLGFSMSQYSVLWSINGVLIAAVQLILNFTNATERRGMMFVQIFGGFIFIAGSFLVLSHSIHYVGFIVAMAVITIGEATAFPMIPALVNELSPYEKKGYFQGVAGSASGLGRAFGPLMGGIVIQSAGYRPLFLLGVYVVAFVLVATLIIWAIYYKRTVKY</sequence>
<proteinExistence type="predicted"/>
<dbReference type="AlphaFoldDB" id="A0A4P6YRA8"/>
<dbReference type="Pfam" id="PF07690">
    <property type="entry name" value="MFS_1"/>
    <property type="match status" value="1"/>
</dbReference>
<evidence type="ECO:0000256" key="5">
    <source>
        <dbReference type="ARBA" id="ARBA00022989"/>
    </source>
</evidence>
<dbReference type="GO" id="GO:0022857">
    <property type="term" value="F:transmembrane transporter activity"/>
    <property type="evidence" value="ECO:0007669"/>
    <property type="project" value="InterPro"/>
</dbReference>
<feature type="transmembrane region" description="Helical" evidence="7">
    <location>
        <begin position="12"/>
        <end position="33"/>
    </location>
</feature>
<keyword evidence="6 7" id="KW-0472">Membrane</keyword>
<name>A0A4P6YRA8_9LACO</name>
<feature type="transmembrane region" description="Helical" evidence="7">
    <location>
        <begin position="244"/>
        <end position="263"/>
    </location>
</feature>
<feature type="domain" description="Major facilitator superfamily (MFS) profile" evidence="8">
    <location>
        <begin position="204"/>
        <end position="396"/>
    </location>
</feature>
<comment type="subcellular location">
    <subcellularLocation>
        <location evidence="1">Cell membrane</location>
        <topology evidence="1">Multi-pass membrane protein</topology>
    </subcellularLocation>
</comment>